<organism evidence="2 3">
    <name type="scientific">Caenorhabditis japonica</name>
    <dbReference type="NCBI Taxonomy" id="281687"/>
    <lineage>
        <taxon>Eukaryota</taxon>
        <taxon>Metazoa</taxon>
        <taxon>Ecdysozoa</taxon>
        <taxon>Nematoda</taxon>
        <taxon>Chromadorea</taxon>
        <taxon>Rhabditida</taxon>
        <taxon>Rhabditina</taxon>
        <taxon>Rhabditomorpha</taxon>
        <taxon>Rhabditoidea</taxon>
        <taxon>Rhabditidae</taxon>
        <taxon>Peloderinae</taxon>
        <taxon>Caenorhabditis</taxon>
    </lineage>
</organism>
<feature type="region of interest" description="Disordered" evidence="1">
    <location>
        <begin position="246"/>
        <end position="267"/>
    </location>
</feature>
<reference evidence="2" key="2">
    <citation type="submission" date="2022-06" db="UniProtKB">
        <authorList>
            <consortium name="EnsemblMetazoa"/>
        </authorList>
    </citation>
    <scope>IDENTIFICATION</scope>
    <source>
        <strain evidence="2">DF5081</strain>
    </source>
</reference>
<feature type="region of interest" description="Disordered" evidence="1">
    <location>
        <begin position="88"/>
        <end position="119"/>
    </location>
</feature>
<dbReference type="Proteomes" id="UP000005237">
    <property type="component" value="Unassembled WGS sequence"/>
</dbReference>
<feature type="compositionally biased region" description="Low complexity" evidence="1">
    <location>
        <begin position="246"/>
        <end position="260"/>
    </location>
</feature>
<name>A0A8R1EQF5_CAEJA</name>
<dbReference type="EnsemblMetazoa" id="CJA39711.1">
    <property type="protein sequence ID" value="CJA39711.1"/>
    <property type="gene ID" value="WBGene00215558"/>
</dbReference>
<reference evidence="3" key="1">
    <citation type="submission" date="2010-08" db="EMBL/GenBank/DDBJ databases">
        <authorList>
            <consortium name="Caenorhabditis japonica Sequencing Consortium"/>
            <person name="Wilson R.K."/>
        </authorList>
    </citation>
    <scope>NUCLEOTIDE SEQUENCE [LARGE SCALE GENOMIC DNA]</scope>
    <source>
        <strain evidence="3">DF5081</strain>
    </source>
</reference>
<sequence>MRATDTFPKRTVIGSNNGFVIHGPNDGFDGRPQYNNHHQQHQQQQQQQHPQPHQIVANNGYGNDVERFGGYQGQPQAQYYTGSAVIHPSQHGYSAPPVPAHFRGGQQPPPPPPPPQMVSMMQPSAQQAAVMYPQPQMYMPAMYLPMPAPVVVRQAPASTAPNSTVDSKNANKVKRNSQLLEEEPTSPSAAPSQHAPPPHVQTQPQQQQQPSEFGPNAYWNRPVSAPMMGYPATSYSPHQQQQMEMHHQQQQQQAQMQHHMQANRIIL</sequence>
<evidence type="ECO:0000313" key="2">
    <source>
        <dbReference type="EnsemblMetazoa" id="CJA39711.1"/>
    </source>
</evidence>
<feature type="region of interest" description="Disordered" evidence="1">
    <location>
        <begin position="15"/>
        <end position="52"/>
    </location>
</feature>
<feature type="compositionally biased region" description="Low complexity" evidence="1">
    <location>
        <begin position="41"/>
        <end position="52"/>
    </location>
</feature>
<evidence type="ECO:0000313" key="3">
    <source>
        <dbReference type="Proteomes" id="UP000005237"/>
    </source>
</evidence>
<feature type="region of interest" description="Disordered" evidence="1">
    <location>
        <begin position="177"/>
        <end position="225"/>
    </location>
</feature>
<protein>
    <submittedName>
        <fullName evidence="2">Uncharacterized protein</fullName>
    </submittedName>
</protein>
<feature type="compositionally biased region" description="Low complexity" evidence="1">
    <location>
        <begin position="200"/>
        <end position="210"/>
    </location>
</feature>
<feature type="compositionally biased region" description="Pro residues" evidence="1">
    <location>
        <begin position="107"/>
        <end position="116"/>
    </location>
</feature>
<accession>A0A8R1EQF5</accession>
<evidence type="ECO:0000256" key="1">
    <source>
        <dbReference type="SAM" id="MobiDB-lite"/>
    </source>
</evidence>
<proteinExistence type="predicted"/>
<keyword evidence="3" id="KW-1185">Reference proteome</keyword>